<organism evidence="1 2">
    <name type="scientific">Faucicola osloensis</name>
    <name type="common">Moraxella osloensis</name>
    <dbReference type="NCBI Taxonomy" id="34062"/>
    <lineage>
        <taxon>Bacteria</taxon>
        <taxon>Pseudomonadati</taxon>
        <taxon>Pseudomonadota</taxon>
        <taxon>Gammaproteobacteria</taxon>
        <taxon>Moraxellales</taxon>
        <taxon>Moraxellaceae</taxon>
        <taxon>Faucicola</taxon>
    </lineage>
</organism>
<dbReference type="AlphaFoldDB" id="A0A378QX44"/>
<keyword evidence="2" id="KW-1185">Reference proteome</keyword>
<dbReference type="EMBL" id="UGPY01000004">
    <property type="protein sequence ID" value="STZ04910.1"/>
    <property type="molecule type" value="Genomic_DNA"/>
</dbReference>
<protein>
    <submittedName>
        <fullName evidence="1">Uncharacterized protein</fullName>
    </submittedName>
</protein>
<sequence length="65" mass="7222">MCANFQPISATQAPLFTNQQLSFAVKQDIYSGYKAPLLFANLLSNTRGDPAEWHSAMFGMVPKWA</sequence>
<name>A0A378QX44_FAUOS</name>
<accession>A0A378QX44</accession>
<dbReference type="Proteomes" id="UP000255230">
    <property type="component" value="Unassembled WGS sequence"/>
</dbReference>
<evidence type="ECO:0000313" key="2">
    <source>
        <dbReference type="Proteomes" id="UP000255230"/>
    </source>
</evidence>
<proteinExistence type="predicted"/>
<gene>
    <name evidence="1" type="ORF">NCTC10465_02365</name>
</gene>
<dbReference type="KEGG" id="mos:AXE82_11830"/>
<reference evidence="1 2" key="1">
    <citation type="submission" date="2018-06" db="EMBL/GenBank/DDBJ databases">
        <authorList>
            <consortium name="Pathogen Informatics"/>
            <person name="Doyle S."/>
        </authorList>
    </citation>
    <scope>NUCLEOTIDE SEQUENCE [LARGE SCALE GENOMIC DNA]</scope>
    <source>
        <strain evidence="1 2">NCTC10465</strain>
    </source>
</reference>
<evidence type="ECO:0000313" key="1">
    <source>
        <dbReference type="EMBL" id="STZ04910.1"/>
    </source>
</evidence>